<dbReference type="RefSeq" id="WP_343838417.1">
    <property type="nucleotide sequence ID" value="NZ_BAAADO010000002.1"/>
</dbReference>
<reference evidence="3" key="1">
    <citation type="journal article" date="2019" name="Int. J. Syst. Evol. Microbiol.">
        <title>The Global Catalogue of Microorganisms (GCM) 10K type strain sequencing project: providing services to taxonomists for standard genome sequencing and annotation.</title>
        <authorList>
            <consortium name="The Broad Institute Genomics Platform"/>
            <consortium name="The Broad Institute Genome Sequencing Center for Infectious Disease"/>
            <person name="Wu L."/>
            <person name="Ma J."/>
        </authorList>
    </citation>
    <scope>NUCLEOTIDE SEQUENCE [LARGE SCALE GENOMIC DNA]</scope>
    <source>
        <strain evidence="3">JCM 12389</strain>
    </source>
</reference>
<keyword evidence="1" id="KW-1133">Transmembrane helix</keyword>
<feature type="transmembrane region" description="Helical" evidence="1">
    <location>
        <begin position="113"/>
        <end position="134"/>
    </location>
</feature>
<evidence type="ECO:0000313" key="2">
    <source>
        <dbReference type="EMBL" id="GAA0486977.1"/>
    </source>
</evidence>
<dbReference type="InterPro" id="IPR003832">
    <property type="entry name" value="DUF212"/>
</dbReference>
<dbReference type="EMBL" id="BAAADO010000002">
    <property type="protein sequence ID" value="GAA0486977.1"/>
    <property type="molecule type" value="Genomic_DNA"/>
</dbReference>
<protein>
    <recommendedName>
        <fullName evidence="4">Divergent PAP2 family protein</fullName>
    </recommendedName>
</protein>
<evidence type="ECO:0008006" key="4">
    <source>
        <dbReference type="Google" id="ProtNLM"/>
    </source>
</evidence>
<dbReference type="Proteomes" id="UP001500880">
    <property type="component" value="Unassembled WGS sequence"/>
</dbReference>
<feature type="transmembrane region" description="Helical" evidence="1">
    <location>
        <begin position="64"/>
        <end position="86"/>
    </location>
</feature>
<keyword evidence="1" id="KW-0472">Membrane</keyword>
<name>A0ABP3KYP1_9BACI</name>
<accession>A0ABP3KYP1</accession>
<gene>
    <name evidence="2" type="ORF">GCM10008986_10510</name>
</gene>
<organism evidence="2 3">
    <name type="scientific">Salinibacillus aidingensis</name>
    <dbReference type="NCBI Taxonomy" id="237684"/>
    <lineage>
        <taxon>Bacteria</taxon>
        <taxon>Bacillati</taxon>
        <taxon>Bacillota</taxon>
        <taxon>Bacilli</taxon>
        <taxon>Bacillales</taxon>
        <taxon>Bacillaceae</taxon>
        <taxon>Salinibacillus</taxon>
    </lineage>
</organism>
<comment type="caution">
    <text evidence="2">The sequence shown here is derived from an EMBL/GenBank/DDBJ whole genome shotgun (WGS) entry which is preliminary data.</text>
</comment>
<keyword evidence="3" id="KW-1185">Reference proteome</keyword>
<dbReference type="PANTHER" id="PTHR31446">
    <property type="entry name" value="ACID PHOSPHATASE/VANADIUM-DEPENDENT HALOPEROXIDASE-RELATED PROTEIN"/>
    <property type="match status" value="1"/>
</dbReference>
<dbReference type="PANTHER" id="PTHR31446:SF39">
    <property type="entry name" value="ACID PHOSPHATASE_VANADIUM-DEPENDENT HALOPEROXIDASE-RELATED PROTEIN"/>
    <property type="match status" value="1"/>
</dbReference>
<keyword evidence="1" id="KW-0812">Transmembrane</keyword>
<proteinExistence type="predicted"/>
<sequence>MPYFLAPFAGWLASGSLKFLIHYFKFGKDARQHTGNGGFPSTHTATVSSTAFLIGLGEGFLSPVFGLAVTVLFIVILDATGLRIAVGKQAFIINRLHSDDSGKKLRERMGHSLTEIIGGLVVGLLVSLILYYVFQWWGWM</sequence>
<evidence type="ECO:0000256" key="1">
    <source>
        <dbReference type="SAM" id="Phobius"/>
    </source>
</evidence>
<evidence type="ECO:0000313" key="3">
    <source>
        <dbReference type="Proteomes" id="UP001500880"/>
    </source>
</evidence>
<dbReference type="Pfam" id="PF02681">
    <property type="entry name" value="DUF212"/>
    <property type="match status" value="1"/>
</dbReference>